<gene>
    <name evidence="8" type="primary">hemA</name>
    <name evidence="14" type="ORF">GCM10009727_48690</name>
</gene>
<sequence length="553" mass="56674">MSVLVVGLSHRSAPVPVLERTAVTGDDLAKLLHAVHESANVAETAIVSTCNRVEIYAVVDKFHGGVSAISELLALHSGVPLDELSRHLYVHYEERAVQHVFAVACGLESMVVGEGQILGQLRQAFRLAQDEGTLGRDLHDVLQQALRVGKRAHAETGIDQAGASLVSVGLEVAARHLGPLDGVRALVVGAGSMSSLAAATLSRAGAREVVVANRTHANAVRLAESLDVPARAVELTALDAALAEADLVVSCTGAAGLVLTAAQVVAQGVGSDGRDRFFLDLALPHDVDPAVGALPGVRLAGLDELRTAQEAARAIGPEAVEAVRRIVRDEVEAFLSAARAAAVAPTVVALRTKAAAVVESELTRLAGRLPELDERAVREIQQTVRRVADKLLHAPTVRVKELAAAPGGDSYADALRRLFDLDPKAPVAVARADMSADADDAEPPAGSASAPWSGSARTVVEGARGVDGPAGGARVADAAKAEEVARVTQVDCAEADCVSSGPADAAPGVKTGTVKTGTAKADAVSAGTVNAQAASVRAVSARDGAPRGEGEQT</sequence>
<feature type="site" description="Important for activity" evidence="8">
    <location>
        <position position="99"/>
    </location>
</feature>
<dbReference type="InterPro" id="IPR015895">
    <property type="entry name" value="4pyrrol_synth_GluRdtase_N"/>
</dbReference>
<evidence type="ECO:0000256" key="10">
    <source>
        <dbReference type="SAM" id="MobiDB-lite"/>
    </source>
</evidence>
<dbReference type="InterPro" id="IPR036343">
    <property type="entry name" value="GluRdtase_N_sf"/>
</dbReference>
<comment type="miscellaneous">
    <text evidence="8">During catalysis, the active site Cys acts as a nucleophile attacking the alpha-carbonyl group of tRNA-bound glutamate with the formation of a thioester intermediate between enzyme and glutamate, and the concomitant release of tRNA(Glu). The thioester intermediate is finally reduced by direct hydride transfer from NADPH, to form the product GSA.</text>
</comment>
<comment type="pathway">
    <text evidence="1 8 9">Porphyrin-containing compound metabolism; protoporphyrin-IX biosynthesis; 5-aminolevulinate from L-glutamyl-tRNA(Glu): step 1/2.</text>
</comment>
<accession>A0ABN2ZSU3</accession>
<comment type="similarity">
    <text evidence="2 8 9">Belongs to the glutamyl-tRNA reductase family.</text>
</comment>
<dbReference type="SUPFAM" id="SSF51735">
    <property type="entry name" value="NAD(P)-binding Rossmann-fold domains"/>
    <property type="match status" value="1"/>
</dbReference>
<dbReference type="EC" id="1.2.1.70" evidence="3 8"/>
<dbReference type="HAMAP" id="MF_00087">
    <property type="entry name" value="Glu_tRNA_reductase"/>
    <property type="match status" value="1"/>
</dbReference>
<dbReference type="Proteomes" id="UP001501020">
    <property type="component" value="Unassembled WGS sequence"/>
</dbReference>
<evidence type="ECO:0000256" key="9">
    <source>
        <dbReference type="RuleBase" id="RU000584"/>
    </source>
</evidence>
<evidence type="ECO:0000256" key="2">
    <source>
        <dbReference type="ARBA" id="ARBA00005916"/>
    </source>
</evidence>
<protein>
    <recommendedName>
        <fullName evidence="3 8">Glutamyl-tRNA reductase</fullName>
        <shortName evidence="8">GluTR</shortName>
        <ecNumber evidence="3 8">1.2.1.70</ecNumber>
    </recommendedName>
</protein>
<evidence type="ECO:0000256" key="6">
    <source>
        <dbReference type="ARBA" id="ARBA00023244"/>
    </source>
</evidence>
<dbReference type="PANTHER" id="PTHR43013:SF1">
    <property type="entry name" value="GLUTAMYL-TRNA REDUCTASE"/>
    <property type="match status" value="1"/>
</dbReference>
<comment type="caution">
    <text evidence="14">The sequence shown here is derived from an EMBL/GenBank/DDBJ whole genome shotgun (WGS) entry which is preliminary data.</text>
</comment>
<proteinExistence type="inferred from homology"/>
<dbReference type="PROSITE" id="PS00747">
    <property type="entry name" value="GLUTR"/>
    <property type="match status" value="1"/>
</dbReference>
<feature type="binding site" evidence="8">
    <location>
        <begin position="189"/>
        <end position="194"/>
    </location>
    <ligand>
        <name>NADP(+)</name>
        <dbReference type="ChEBI" id="CHEBI:58349"/>
    </ligand>
</feature>
<evidence type="ECO:0000256" key="1">
    <source>
        <dbReference type="ARBA" id="ARBA00005059"/>
    </source>
</evidence>
<dbReference type="InterPro" id="IPR036453">
    <property type="entry name" value="GluRdtase_dimer_dom_sf"/>
</dbReference>
<feature type="region of interest" description="Disordered" evidence="10">
    <location>
        <begin position="523"/>
        <end position="553"/>
    </location>
</feature>
<evidence type="ECO:0000256" key="8">
    <source>
        <dbReference type="HAMAP-Rule" id="MF_00087"/>
    </source>
</evidence>
<keyword evidence="5 8" id="KW-0560">Oxidoreductase</keyword>
<dbReference type="CDD" id="cd05213">
    <property type="entry name" value="NAD_bind_Glutamyl_tRNA_reduct"/>
    <property type="match status" value="1"/>
</dbReference>
<evidence type="ECO:0000256" key="5">
    <source>
        <dbReference type="ARBA" id="ARBA00023002"/>
    </source>
</evidence>
<keyword evidence="6 8" id="KW-0627">Porphyrin biosynthesis</keyword>
<feature type="binding site" evidence="8">
    <location>
        <begin position="114"/>
        <end position="116"/>
    </location>
    <ligand>
        <name>substrate</name>
    </ligand>
</feature>
<feature type="domain" description="Quinate/shikimate 5-dehydrogenase/glutamyl-tRNA reductase" evidence="12">
    <location>
        <begin position="171"/>
        <end position="307"/>
    </location>
</feature>
<dbReference type="PANTHER" id="PTHR43013">
    <property type="entry name" value="GLUTAMYL-TRNA REDUCTASE"/>
    <property type="match status" value="1"/>
</dbReference>
<dbReference type="Gene3D" id="3.40.50.720">
    <property type="entry name" value="NAD(P)-binding Rossmann-like Domain"/>
    <property type="match status" value="1"/>
</dbReference>
<evidence type="ECO:0000256" key="7">
    <source>
        <dbReference type="ARBA" id="ARBA00047464"/>
    </source>
</evidence>
<dbReference type="InterPro" id="IPR018214">
    <property type="entry name" value="GluRdtase_CS"/>
</dbReference>
<keyword evidence="4 8" id="KW-0521">NADP</keyword>
<comment type="domain">
    <text evidence="8">Possesses an unusual extended V-shaped dimeric structure with each monomer consisting of three distinct domains arranged along a curved 'spinal' alpha-helix. The N-terminal catalytic domain specifically recognizes the glutamate moiety of the substrate. The second domain is the NADPH-binding domain, and the third C-terminal domain is responsible for dimerization.</text>
</comment>
<dbReference type="EMBL" id="BAAAMR010000045">
    <property type="protein sequence ID" value="GAA2146953.1"/>
    <property type="molecule type" value="Genomic_DNA"/>
</dbReference>
<feature type="compositionally biased region" description="Basic and acidic residues" evidence="10">
    <location>
        <begin position="544"/>
        <end position="553"/>
    </location>
</feature>
<evidence type="ECO:0000313" key="15">
    <source>
        <dbReference type="Proteomes" id="UP001501020"/>
    </source>
</evidence>
<organism evidence="14 15">
    <name type="scientific">Actinomadura napierensis</name>
    <dbReference type="NCBI Taxonomy" id="267854"/>
    <lineage>
        <taxon>Bacteria</taxon>
        <taxon>Bacillati</taxon>
        <taxon>Actinomycetota</taxon>
        <taxon>Actinomycetes</taxon>
        <taxon>Streptosporangiales</taxon>
        <taxon>Thermomonosporaceae</taxon>
        <taxon>Actinomadura</taxon>
    </lineage>
</organism>
<dbReference type="NCBIfam" id="NF000744">
    <property type="entry name" value="PRK00045.1-3"/>
    <property type="match status" value="1"/>
</dbReference>
<keyword evidence="15" id="KW-1185">Reference proteome</keyword>
<evidence type="ECO:0000313" key="14">
    <source>
        <dbReference type="EMBL" id="GAA2146953.1"/>
    </source>
</evidence>
<feature type="binding site" evidence="8">
    <location>
        <position position="109"/>
    </location>
    <ligand>
        <name>substrate</name>
    </ligand>
</feature>
<reference evidence="14 15" key="1">
    <citation type="journal article" date="2019" name="Int. J. Syst. Evol. Microbiol.">
        <title>The Global Catalogue of Microorganisms (GCM) 10K type strain sequencing project: providing services to taxonomists for standard genome sequencing and annotation.</title>
        <authorList>
            <consortium name="The Broad Institute Genomics Platform"/>
            <consortium name="The Broad Institute Genome Sequencing Center for Infectious Disease"/>
            <person name="Wu L."/>
            <person name="Ma J."/>
        </authorList>
    </citation>
    <scope>NUCLEOTIDE SEQUENCE [LARGE SCALE GENOMIC DNA]</scope>
    <source>
        <strain evidence="14 15">JCM 13850</strain>
    </source>
</reference>
<comment type="function">
    <text evidence="8">Catalyzes the NADPH-dependent reduction of glutamyl-tRNA(Glu) to glutamate 1-semialdehyde (GSA).</text>
</comment>
<feature type="compositionally biased region" description="Low complexity" evidence="10">
    <location>
        <begin position="443"/>
        <end position="456"/>
    </location>
</feature>
<comment type="catalytic activity">
    <reaction evidence="7 8 9">
        <text>(S)-4-amino-5-oxopentanoate + tRNA(Glu) + NADP(+) = L-glutamyl-tRNA(Glu) + NADPH + H(+)</text>
        <dbReference type="Rhea" id="RHEA:12344"/>
        <dbReference type="Rhea" id="RHEA-COMP:9663"/>
        <dbReference type="Rhea" id="RHEA-COMP:9680"/>
        <dbReference type="ChEBI" id="CHEBI:15378"/>
        <dbReference type="ChEBI" id="CHEBI:57501"/>
        <dbReference type="ChEBI" id="CHEBI:57783"/>
        <dbReference type="ChEBI" id="CHEBI:58349"/>
        <dbReference type="ChEBI" id="CHEBI:78442"/>
        <dbReference type="ChEBI" id="CHEBI:78520"/>
        <dbReference type="EC" id="1.2.1.70"/>
    </reaction>
</comment>
<feature type="binding site" evidence="8">
    <location>
        <begin position="49"/>
        <end position="52"/>
    </location>
    <ligand>
        <name>substrate</name>
    </ligand>
</feature>
<feature type="domain" description="Glutamyl-tRNA reductase N-terminal" evidence="13">
    <location>
        <begin position="6"/>
        <end position="156"/>
    </location>
</feature>
<evidence type="ECO:0000256" key="3">
    <source>
        <dbReference type="ARBA" id="ARBA00012970"/>
    </source>
</evidence>
<dbReference type="Pfam" id="PF01488">
    <property type="entry name" value="Shikimate_DH"/>
    <property type="match status" value="1"/>
</dbReference>
<feature type="binding site" evidence="8">
    <location>
        <position position="120"/>
    </location>
    <ligand>
        <name>substrate</name>
    </ligand>
</feature>
<feature type="compositionally biased region" description="Low complexity" evidence="10">
    <location>
        <begin position="533"/>
        <end position="542"/>
    </location>
</feature>
<dbReference type="InterPro" id="IPR006151">
    <property type="entry name" value="Shikm_DH/Glu-tRNA_Rdtase"/>
</dbReference>
<dbReference type="InterPro" id="IPR015896">
    <property type="entry name" value="4pyrrol_synth_GluRdtase_dimer"/>
</dbReference>
<dbReference type="Gene3D" id="3.30.460.30">
    <property type="entry name" value="Glutamyl-tRNA reductase, N-terminal domain"/>
    <property type="match status" value="1"/>
</dbReference>
<evidence type="ECO:0000259" key="12">
    <source>
        <dbReference type="Pfam" id="PF01488"/>
    </source>
</evidence>
<feature type="active site" description="Nucleophile" evidence="8">
    <location>
        <position position="50"/>
    </location>
</feature>
<feature type="domain" description="Tetrapyrrole biosynthesis glutamyl-tRNA reductase dimerisation" evidence="11">
    <location>
        <begin position="323"/>
        <end position="421"/>
    </location>
</feature>
<dbReference type="InterPro" id="IPR036291">
    <property type="entry name" value="NAD(P)-bd_dom_sf"/>
</dbReference>
<feature type="region of interest" description="Disordered" evidence="10">
    <location>
        <begin position="432"/>
        <end position="456"/>
    </location>
</feature>
<dbReference type="InterPro" id="IPR000343">
    <property type="entry name" value="4pyrrol_synth_GluRdtase"/>
</dbReference>
<comment type="subunit">
    <text evidence="8">Homodimer.</text>
</comment>
<name>A0ABN2ZSU3_9ACTN</name>
<evidence type="ECO:0000259" key="11">
    <source>
        <dbReference type="Pfam" id="PF00745"/>
    </source>
</evidence>
<evidence type="ECO:0000256" key="4">
    <source>
        <dbReference type="ARBA" id="ARBA00022857"/>
    </source>
</evidence>
<dbReference type="Pfam" id="PF05201">
    <property type="entry name" value="GlutR_N"/>
    <property type="match status" value="1"/>
</dbReference>
<dbReference type="Pfam" id="PF00745">
    <property type="entry name" value="GlutR_dimer"/>
    <property type="match status" value="1"/>
</dbReference>
<evidence type="ECO:0000259" key="13">
    <source>
        <dbReference type="Pfam" id="PF05201"/>
    </source>
</evidence>
<dbReference type="SUPFAM" id="SSF69742">
    <property type="entry name" value="Glutamyl tRNA-reductase catalytic, N-terminal domain"/>
    <property type="match status" value="1"/>
</dbReference>
<dbReference type="SUPFAM" id="SSF69075">
    <property type="entry name" value="Glutamyl tRNA-reductase dimerization domain"/>
    <property type="match status" value="1"/>
</dbReference>
<dbReference type="NCBIfam" id="TIGR01035">
    <property type="entry name" value="hemA"/>
    <property type="match status" value="1"/>
</dbReference>